<dbReference type="Proteomes" id="UP000271098">
    <property type="component" value="Unassembled WGS sequence"/>
</dbReference>
<dbReference type="OrthoDB" id="9977517at2759"/>
<reference evidence="1 2" key="2">
    <citation type="submission" date="2018-11" db="EMBL/GenBank/DDBJ databases">
        <authorList>
            <consortium name="Pathogen Informatics"/>
        </authorList>
    </citation>
    <scope>NUCLEOTIDE SEQUENCE [LARGE SCALE GENOMIC DNA]</scope>
</reference>
<keyword evidence="2" id="KW-1185">Reference proteome</keyword>
<evidence type="ECO:0000313" key="1">
    <source>
        <dbReference type="EMBL" id="VDN19267.1"/>
    </source>
</evidence>
<protein>
    <submittedName>
        <fullName evidence="1 3">Uncharacterized protein</fullName>
    </submittedName>
</protein>
<dbReference type="AlphaFoldDB" id="A0A183DSV4"/>
<organism evidence="3">
    <name type="scientific">Gongylonema pulchrum</name>
    <dbReference type="NCBI Taxonomy" id="637853"/>
    <lineage>
        <taxon>Eukaryota</taxon>
        <taxon>Metazoa</taxon>
        <taxon>Ecdysozoa</taxon>
        <taxon>Nematoda</taxon>
        <taxon>Chromadorea</taxon>
        <taxon>Rhabditida</taxon>
        <taxon>Spirurina</taxon>
        <taxon>Spiruromorpha</taxon>
        <taxon>Spiruroidea</taxon>
        <taxon>Gongylonematidae</taxon>
        <taxon>Gongylonema</taxon>
    </lineage>
</organism>
<reference evidence="3" key="1">
    <citation type="submission" date="2016-06" db="UniProtKB">
        <authorList>
            <consortium name="WormBaseParasite"/>
        </authorList>
    </citation>
    <scope>IDENTIFICATION</scope>
</reference>
<dbReference type="EMBL" id="UYRT01078810">
    <property type="protein sequence ID" value="VDN19267.1"/>
    <property type="molecule type" value="Genomic_DNA"/>
</dbReference>
<accession>A0A183DSV4</accession>
<gene>
    <name evidence="1" type="ORF">GPUH_LOCUS11795</name>
</gene>
<evidence type="ECO:0000313" key="2">
    <source>
        <dbReference type="Proteomes" id="UP000271098"/>
    </source>
</evidence>
<name>A0A183DSV4_9BILA</name>
<evidence type="ECO:0000313" key="3">
    <source>
        <dbReference type="WBParaSite" id="GPUH_0001180901-mRNA-1"/>
    </source>
</evidence>
<sequence>MKHTIVKYAPGGSTGNEKDPLACNVMSAAEPLNATGSALGSSSKDLVDLEALVLSWAKQIFEVTKTKSQAKINKKHLQVNIFIDLFDGSFIPCP</sequence>
<dbReference type="WBParaSite" id="GPUH_0001180901-mRNA-1">
    <property type="protein sequence ID" value="GPUH_0001180901-mRNA-1"/>
    <property type="gene ID" value="GPUH_0001180901"/>
</dbReference>
<proteinExistence type="predicted"/>